<gene>
    <name evidence="1" type="ORF">DTL70_24135</name>
</gene>
<dbReference type="RefSeq" id="WP_114024055.1">
    <property type="nucleotide sequence ID" value="NZ_QOIN01000048.1"/>
</dbReference>
<accession>A0A367ERI6</accession>
<sequence length="64" mass="7015">MGEDSAPRESVAAGYEDVASYFRQHQQQEGHQARRARTSFGAPAFLVPSGDGSRRVTCCRCMHG</sequence>
<proteinExistence type="predicted"/>
<dbReference type="AlphaFoldDB" id="A0A367ERI6"/>
<protein>
    <submittedName>
        <fullName evidence="1">Uncharacterized protein</fullName>
    </submittedName>
</protein>
<reference evidence="1 2" key="1">
    <citation type="submission" date="2018-06" db="EMBL/GenBank/DDBJ databases">
        <title>Streptomyces reniochalinae sp. nov. and Streptomyces diacarnus sp. nov. from marine sponges.</title>
        <authorList>
            <person name="Li L."/>
        </authorList>
    </citation>
    <scope>NUCLEOTIDE SEQUENCE [LARGE SCALE GENOMIC DNA]</scope>
    <source>
        <strain evidence="1 2">LHW51701</strain>
    </source>
</reference>
<keyword evidence="2" id="KW-1185">Reference proteome</keyword>
<dbReference type="EMBL" id="QOIN01000048">
    <property type="protein sequence ID" value="RCG19800.1"/>
    <property type="molecule type" value="Genomic_DNA"/>
</dbReference>
<organism evidence="1 2">
    <name type="scientific">Streptomyces diacarni</name>
    <dbReference type="NCBI Taxonomy" id="2800381"/>
    <lineage>
        <taxon>Bacteria</taxon>
        <taxon>Bacillati</taxon>
        <taxon>Actinomycetota</taxon>
        <taxon>Actinomycetes</taxon>
        <taxon>Kitasatosporales</taxon>
        <taxon>Streptomycetaceae</taxon>
        <taxon>Streptomyces</taxon>
    </lineage>
</organism>
<name>A0A367ERI6_9ACTN</name>
<evidence type="ECO:0000313" key="1">
    <source>
        <dbReference type="EMBL" id="RCG19800.1"/>
    </source>
</evidence>
<dbReference type="Proteomes" id="UP000252914">
    <property type="component" value="Unassembled WGS sequence"/>
</dbReference>
<comment type="caution">
    <text evidence="1">The sequence shown here is derived from an EMBL/GenBank/DDBJ whole genome shotgun (WGS) entry which is preliminary data.</text>
</comment>
<evidence type="ECO:0000313" key="2">
    <source>
        <dbReference type="Proteomes" id="UP000252914"/>
    </source>
</evidence>